<name>A0A8H5T1S8_FUSHE</name>
<dbReference type="Pfam" id="PF08235">
    <property type="entry name" value="LNS2"/>
    <property type="match status" value="1"/>
</dbReference>
<evidence type="ECO:0000313" key="5">
    <source>
        <dbReference type="EMBL" id="KAF5663086.1"/>
    </source>
</evidence>
<feature type="region of interest" description="Disordered" evidence="3">
    <location>
        <begin position="777"/>
        <end position="837"/>
    </location>
</feature>
<feature type="compositionally biased region" description="Acidic residues" evidence="3">
    <location>
        <begin position="733"/>
        <end position="748"/>
    </location>
</feature>
<keyword evidence="6" id="KW-1185">Reference proteome</keyword>
<evidence type="ECO:0000259" key="4">
    <source>
        <dbReference type="SMART" id="SM00775"/>
    </source>
</evidence>
<comment type="similarity">
    <text evidence="1">Belongs to the lipin family.</text>
</comment>
<evidence type="ECO:0000313" key="6">
    <source>
        <dbReference type="Proteomes" id="UP000567885"/>
    </source>
</evidence>
<sequence length="861" mass="93977">MTNTQLFHYPGTGPRLFPSLLLHRFLQSISIFESSGPSSNLARDKPFLLLQFAIDIHKTSNLSLTTSSASRGKMQYVRGLSESVSTAWNSINPATLSGAIDVIVVEHEDGSLVCSPFHVRFGKFSLLRPSDKKVEFKVNGVKQSYSMKLGEGGEAFFVFETTDRIPQSLQTSPLVSPASSPASSPPLNAEQPDAALQEPEAFELDASESKPRRPPPSVIHKKENDNGLITPLSTSPELSSARPVSGDWSSKAPRPHSDDILRPSARSRGLDGNSSIDGDEFVASERSSSPPPLAPGDALERARALSKGLSAASIPCKVTDTGDLMLDMTGFKGNEEDILRAEILARQILSEELDGNYDIGALFGFDEHGNLWIYSSEEAKQAAMNKTIEASLQSHRRATAADAISDPGYQSDSSDATASPIALHRRAESDAGPMDLQTPPRTPPGSSGHAGDPNRNYAKTLRLTSEQIKDLKLQPGANSMAFTVNRATCKANMYLWKHETPVVISDIDGTITKSDALGHVLNMIGRDWTHSGVAKLYSDISANGYNIMYLTSRSVGQSDTTRAYLAGIVQEGYKMPPGPTILSPDRTMAALRREVYLRKPHIFKMATLRDIRNLYGPDRTPFYAGYGNRLTDQISYRTVDVPRNRIFTINSNSEVSLDLLTLNKLKMSYVNINEVVDHYFPPVSTLVKGGGEEYTDFTYWRDDPLAIDDFSASESDDDNDGDDNGPEGPTSEYGDDEEEYDDEDGEMDDDVDELAEGLADSYISRASMDEFAEAASMLGGSVDEERLKASMTRDLKEAYDEDDEDEVYEDGKEGHEEEDEGEDVPSAASAKQRNAANLKEDVLAQQITGAAEAVAVAPDSR</sequence>
<dbReference type="EMBL" id="JAAGWQ010000152">
    <property type="protein sequence ID" value="KAF5663086.1"/>
    <property type="molecule type" value="Genomic_DNA"/>
</dbReference>
<dbReference type="GO" id="GO:0019432">
    <property type="term" value="P:triglyceride biosynthetic process"/>
    <property type="evidence" value="ECO:0007669"/>
    <property type="project" value="TreeGrafter"/>
</dbReference>
<dbReference type="Pfam" id="PF04571">
    <property type="entry name" value="Lipin_N"/>
    <property type="match status" value="1"/>
</dbReference>
<dbReference type="SMART" id="SM00775">
    <property type="entry name" value="LNS2"/>
    <property type="match status" value="1"/>
</dbReference>
<evidence type="ECO:0000256" key="2">
    <source>
        <dbReference type="ARBA" id="ARBA00022553"/>
    </source>
</evidence>
<dbReference type="InterPro" id="IPR031315">
    <property type="entry name" value="LNS2/PITP"/>
</dbReference>
<keyword evidence="2" id="KW-0597">Phosphoprotein</keyword>
<dbReference type="InterPro" id="IPR023214">
    <property type="entry name" value="HAD_sf"/>
</dbReference>
<dbReference type="Gene3D" id="3.40.50.1000">
    <property type="entry name" value="HAD superfamily/HAD-like"/>
    <property type="match status" value="1"/>
</dbReference>
<feature type="region of interest" description="Disordered" evidence="3">
    <location>
        <begin position="708"/>
        <end position="748"/>
    </location>
</feature>
<dbReference type="InterPro" id="IPR057124">
    <property type="entry name" value="Ned1-like_M"/>
</dbReference>
<reference evidence="5 6" key="1">
    <citation type="submission" date="2020-05" db="EMBL/GenBank/DDBJ databases">
        <title>Identification and distribution of gene clusters putatively required for synthesis of sphingolipid metabolism inhibitors in phylogenetically diverse species of the filamentous fungus Fusarium.</title>
        <authorList>
            <person name="Kim H.-S."/>
            <person name="Busman M."/>
            <person name="Brown D.W."/>
            <person name="Divon H."/>
            <person name="Uhlig S."/>
            <person name="Proctor R.H."/>
        </authorList>
    </citation>
    <scope>NUCLEOTIDE SEQUENCE [LARGE SCALE GENOMIC DNA]</scope>
    <source>
        <strain evidence="5 6">NRRL 20693</strain>
    </source>
</reference>
<dbReference type="SUPFAM" id="SSF56784">
    <property type="entry name" value="HAD-like"/>
    <property type="match status" value="1"/>
</dbReference>
<dbReference type="GO" id="GO:0008195">
    <property type="term" value="F:phosphatidate phosphatase activity"/>
    <property type="evidence" value="ECO:0007669"/>
    <property type="project" value="TreeGrafter"/>
</dbReference>
<accession>A0A8H5T1S8</accession>
<feature type="region of interest" description="Disordered" evidence="3">
    <location>
        <begin position="170"/>
        <end position="297"/>
    </location>
</feature>
<dbReference type="AlphaFoldDB" id="A0A8H5T1S8"/>
<feature type="compositionally biased region" description="Low complexity" evidence="3">
    <location>
        <begin position="172"/>
        <end position="187"/>
    </location>
</feature>
<feature type="domain" description="LNS2/PITP" evidence="4">
    <location>
        <begin position="502"/>
        <end position="658"/>
    </location>
</feature>
<evidence type="ECO:0000256" key="1">
    <source>
        <dbReference type="ARBA" id="ARBA00005476"/>
    </source>
</evidence>
<dbReference type="InterPro" id="IPR036412">
    <property type="entry name" value="HAD-like_sf"/>
</dbReference>
<dbReference type="InterPro" id="IPR007651">
    <property type="entry name" value="Lipin_N"/>
</dbReference>
<dbReference type="PANTHER" id="PTHR12181:SF12">
    <property type="entry name" value="PHOSPHATIDATE PHOSPHATASE"/>
    <property type="match status" value="1"/>
</dbReference>
<organism evidence="5 6">
    <name type="scientific">Fusarium heterosporum</name>
    <dbReference type="NCBI Taxonomy" id="42747"/>
    <lineage>
        <taxon>Eukaryota</taxon>
        <taxon>Fungi</taxon>
        <taxon>Dikarya</taxon>
        <taxon>Ascomycota</taxon>
        <taxon>Pezizomycotina</taxon>
        <taxon>Sordariomycetes</taxon>
        <taxon>Hypocreomycetidae</taxon>
        <taxon>Hypocreales</taxon>
        <taxon>Nectriaceae</taxon>
        <taxon>Fusarium</taxon>
        <taxon>Fusarium heterosporum species complex</taxon>
    </lineage>
</organism>
<dbReference type="InterPro" id="IPR026058">
    <property type="entry name" value="LIPIN"/>
</dbReference>
<dbReference type="OrthoDB" id="4567at2759"/>
<feature type="compositionally biased region" description="Acidic residues" evidence="3">
    <location>
        <begin position="714"/>
        <end position="725"/>
    </location>
</feature>
<feature type="region of interest" description="Disordered" evidence="3">
    <location>
        <begin position="399"/>
        <end position="418"/>
    </location>
</feature>
<feature type="compositionally biased region" description="Basic and acidic residues" evidence="3">
    <location>
        <begin position="783"/>
        <end position="798"/>
    </location>
</feature>
<feature type="compositionally biased region" description="Acidic residues" evidence="3">
    <location>
        <begin position="799"/>
        <end position="808"/>
    </location>
</feature>
<comment type="caution">
    <text evidence="5">The sequence shown here is derived from an EMBL/GenBank/DDBJ whole genome shotgun (WGS) entry which is preliminary data.</text>
</comment>
<protein>
    <submittedName>
        <fullName evidence="5">Nuclear elongation deformation 1</fullName>
    </submittedName>
</protein>
<dbReference type="GO" id="GO:0005634">
    <property type="term" value="C:nucleus"/>
    <property type="evidence" value="ECO:0007669"/>
    <property type="project" value="UniProtKB-ARBA"/>
</dbReference>
<dbReference type="PANTHER" id="PTHR12181">
    <property type="entry name" value="LIPIN"/>
    <property type="match status" value="1"/>
</dbReference>
<gene>
    <name evidence="5" type="ORF">FHETE_7653</name>
</gene>
<dbReference type="GO" id="GO:0009062">
    <property type="term" value="P:fatty acid catabolic process"/>
    <property type="evidence" value="ECO:0007669"/>
    <property type="project" value="TreeGrafter"/>
</dbReference>
<dbReference type="Pfam" id="PF24565">
    <property type="entry name" value="Ned1_M"/>
    <property type="match status" value="1"/>
</dbReference>
<feature type="compositionally biased region" description="Polar residues" evidence="3">
    <location>
        <begin position="408"/>
        <end position="417"/>
    </location>
</feature>
<dbReference type="FunFam" id="3.40.50.1000:FF:000063">
    <property type="entry name" value="Nuclear elongation and deformation protein"/>
    <property type="match status" value="1"/>
</dbReference>
<evidence type="ECO:0000256" key="3">
    <source>
        <dbReference type="SAM" id="MobiDB-lite"/>
    </source>
</evidence>
<dbReference type="InterPro" id="IPR013209">
    <property type="entry name" value="LNS2"/>
</dbReference>
<dbReference type="Proteomes" id="UP000567885">
    <property type="component" value="Unassembled WGS sequence"/>
</dbReference>
<feature type="region of interest" description="Disordered" evidence="3">
    <location>
        <begin position="428"/>
        <end position="456"/>
    </location>
</feature>
<proteinExistence type="inferred from homology"/>